<keyword evidence="7" id="KW-1185">Reference proteome</keyword>
<sequence length="213" mass="22966">MARPNAGTKGVPRLDRESQILDVASEHFGTHGFTATSVATVAENAGISKPLIYNYFGSKEGLYEACLDRGGALLADEMERVARGEAVGIERGMLTLGALFDLLEGRRHLWRLFFDTTAPSTGPIRDSVALYAGRIGRLADEGVGELMALAGNEDALDVSAMTSVWLGIVDSLVNWWIDHPDETADQMMQRCLRLLDALFGDAGTTGSRAEPHA</sequence>
<feature type="domain" description="HTH tetR-type" evidence="5">
    <location>
        <begin position="14"/>
        <end position="74"/>
    </location>
</feature>
<dbReference type="GO" id="GO:0003700">
    <property type="term" value="F:DNA-binding transcription factor activity"/>
    <property type="evidence" value="ECO:0007669"/>
    <property type="project" value="TreeGrafter"/>
</dbReference>
<dbReference type="GO" id="GO:0045892">
    <property type="term" value="P:negative regulation of DNA-templated transcription"/>
    <property type="evidence" value="ECO:0007669"/>
    <property type="project" value="UniProtKB-ARBA"/>
</dbReference>
<dbReference type="Pfam" id="PF00440">
    <property type="entry name" value="TetR_N"/>
    <property type="match status" value="1"/>
</dbReference>
<evidence type="ECO:0000256" key="4">
    <source>
        <dbReference type="PROSITE-ProRule" id="PRU00335"/>
    </source>
</evidence>
<dbReference type="Gene3D" id="1.10.357.10">
    <property type="entry name" value="Tetracycline Repressor, domain 2"/>
    <property type="match status" value="1"/>
</dbReference>
<dbReference type="InterPro" id="IPR050109">
    <property type="entry name" value="HTH-type_TetR-like_transc_reg"/>
</dbReference>
<dbReference type="PROSITE" id="PS01081">
    <property type="entry name" value="HTH_TETR_1"/>
    <property type="match status" value="1"/>
</dbReference>
<accession>A0A641ATK8</accession>
<keyword evidence="1" id="KW-0805">Transcription regulation</keyword>
<feature type="DNA-binding region" description="H-T-H motif" evidence="4">
    <location>
        <begin position="37"/>
        <end position="56"/>
    </location>
</feature>
<reference evidence="6" key="1">
    <citation type="submission" date="2019-09" db="EMBL/GenBank/DDBJ databases">
        <authorList>
            <person name="Li J."/>
        </authorList>
    </citation>
    <scope>NUCLEOTIDE SEQUENCE [LARGE SCALE GENOMIC DNA]</scope>
    <source>
        <strain evidence="6">NRBC 14897</strain>
    </source>
</reference>
<dbReference type="GO" id="GO:0000976">
    <property type="term" value="F:transcription cis-regulatory region binding"/>
    <property type="evidence" value="ECO:0007669"/>
    <property type="project" value="TreeGrafter"/>
</dbReference>
<dbReference type="Proteomes" id="UP001515100">
    <property type="component" value="Unassembled WGS sequence"/>
</dbReference>
<dbReference type="PRINTS" id="PR00455">
    <property type="entry name" value="HTHTETR"/>
</dbReference>
<dbReference type="InterPro" id="IPR009057">
    <property type="entry name" value="Homeodomain-like_sf"/>
</dbReference>
<keyword evidence="3" id="KW-0804">Transcription</keyword>
<organism evidence="6 7">
    <name type="scientific">Aeromicrobium fastidiosum</name>
    <dbReference type="NCBI Taxonomy" id="52699"/>
    <lineage>
        <taxon>Bacteria</taxon>
        <taxon>Bacillati</taxon>
        <taxon>Actinomycetota</taxon>
        <taxon>Actinomycetes</taxon>
        <taxon>Propionibacteriales</taxon>
        <taxon>Nocardioidaceae</taxon>
        <taxon>Aeromicrobium</taxon>
    </lineage>
</organism>
<dbReference type="InterPro" id="IPR001647">
    <property type="entry name" value="HTH_TetR"/>
</dbReference>
<evidence type="ECO:0000313" key="7">
    <source>
        <dbReference type="Proteomes" id="UP001515100"/>
    </source>
</evidence>
<proteinExistence type="predicted"/>
<dbReference type="FunFam" id="1.10.10.60:FF:000141">
    <property type="entry name" value="TetR family transcriptional regulator"/>
    <property type="match status" value="1"/>
</dbReference>
<dbReference type="SUPFAM" id="SSF46689">
    <property type="entry name" value="Homeodomain-like"/>
    <property type="match status" value="1"/>
</dbReference>
<dbReference type="RefSeq" id="WP_129181767.1">
    <property type="nucleotide sequence ID" value="NZ_JAGIOG010000001.1"/>
</dbReference>
<evidence type="ECO:0000259" key="5">
    <source>
        <dbReference type="PROSITE" id="PS50977"/>
    </source>
</evidence>
<dbReference type="EMBL" id="SDPP02000001">
    <property type="protein sequence ID" value="KAA1380847.1"/>
    <property type="molecule type" value="Genomic_DNA"/>
</dbReference>
<dbReference type="AlphaFoldDB" id="A0A641ATK8"/>
<dbReference type="PROSITE" id="PS50977">
    <property type="entry name" value="HTH_TETR_2"/>
    <property type="match status" value="1"/>
</dbReference>
<dbReference type="PANTHER" id="PTHR30055:SF234">
    <property type="entry name" value="HTH-TYPE TRANSCRIPTIONAL REGULATOR BETI"/>
    <property type="match status" value="1"/>
</dbReference>
<name>A0A641ATK8_9ACTN</name>
<evidence type="ECO:0000256" key="3">
    <source>
        <dbReference type="ARBA" id="ARBA00023163"/>
    </source>
</evidence>
<evidence type="ECO:0000256" key="1">
    <source>
        <dbReference type="ARBA" id="ARBA00023015"/>
    </source>
</evidence>
<dbReference type="InterPro" id="IPR023772">
    <property type="entry name" value="DNA-bd_HTH_TetR-type_CS"/>
</dbReference>
<dbReference type="OrthoDB" id="3767959at2"/>
<dbReference type="PANTHER" id="PTHR30055">
    <property type="entry name" value="HTH-TYPE TRANSCRIPTIONAL REGULATOR RUTR"/>
    <property type="match status" value="1"/>
</dbReference>
<keyword evidence="2 4" id="KW-0238">DNA-binding</keyword>
<comment type="caution">
    <text evidence="6">The sequence shown here is derived from an EMBL/GenBank/DDBJ whole genome shotgun (WGS) entry which is preliminary data.</text>
</comment>
<evidence type="ECO:0000256" key="2">
    <source>
        <dbReference type="ARBA" id="ARBA00023125"/>
    </source>
</evidence>
<protein>
    <submittedName>
        <fullName evidence="6">TetR/AcrR family transcriptional regulator</fullName>
    </submittedName>
</protein>
<evidence type="ECO:0000313" key="6">
    <source>
        <dbReference type="EMBL" id="KAA1380847.1"/>
    </source>
</evidence>
<gene>
    <name evidence="6" type="ORF">ESP62_006725</name>
</gene>